<protein>
    <recommendedName>
        <fullName evidence="2">NACHT domain-containing protein</fullName>
    </recommendedName>
</protein>
<sequence>MFQGSHNFTVQESQFIHNESPYFIHNQYDIHAPSLEHDLRFKLKPDLRPGHKQCLKGTRVEFLNSVIQSMLSNSIVLIHGRAGTGKSSIAGSLAQILIKKQHPGLSDTEMAMSFYCIRESRDKDVSVLVPTLVYHLACAFPAFGEKLASDSKLDIGGGLSTQFDNLLLDPLQALKEEQRTPPAEKIAIIVDGLDEWGHEDNRVLFLKKLQNLCREHGWMRFVITSRPNPEIGIEFLPEHTGLFLRMDLSQDNKTEDDIKTFIKDYRNEHPKLAKTLSEVEILSLLPYINSLFILADVVCKFLAQRPDQNFKILQNTERGFKSGKKSYDVLYSLYDTVLTESIEDPANQLCSYMNVIGTICMLQKPLSMACIDQVHQ</sequence>
<dbReference type="Proteomes" id="UP000799118">
    <property type="component" value="Unassembled WGS sequence"/>
</dbReference>
<feature type="domain" description="NACHT" evidence="2">
    <location>
        <begin position="74"/>
        <end position="228"/>
    </location>
</feature>
<name>A0A6A4HXV9_9AGAR</name>
<organism evidence="3 4">
    <name type="scientific">Gymnopus androsaceus JB14</name>
    <dbReference type="NCBI Taxonomy" id="1447944"/>
    <lineage>
        <taxon>Eukaryota</taxon>
        <taxon>Fungi</taxon>
        <taxon>Dikarya</taxon>
        <taxon>Basidiomycota</taxon>
        <taxon>Agaricomycotina</taxon>
        <taxon>Agaricomycetes</taxon>
        <taxon>Agaricomycetidae</taxon>
        <taxon>Agaricales</taxon>
        <taxon>Marasmiineae</taxon>
        <taxon>Omphalotaceae</taxon>
        <taxon>Gymnopus</taxon>
    </lineage>
</organism>
<dbReference type="Gene3D" id="3.40.50.300">
    <property type="entry name" value="P-loop containing nucleotide triphosphate hydrolases"/>
    <property type="match status" value="1"/>
</dbReference>
<dbReference type="Pfam" id="PF24883">
    <property type="entry name" value="NPHP3_N"/>
    <property type="match status" value="1"/>
</dbReference>
<dbReference type="InterPro" id="IPR007111">
    <property type="entry name" value="NACHT_NTPase"/>
</dbReference>
<accession>A0A6A4HXV9</accession>
<evidence type="ECO:0000313" key="4">
    <source>
        <dbReference type="Proteomes" id="UP000799118"/>
    </source>
</evidence>
<reference evidence="3" key="1">
    <citation type="journal article" date="2019" name="Environ. Microbiol.">
        <title>Fungal ecological strategies reflected in gene transcription - a case study of two litter decomposers.</title>
        <authorList>
            <person name="Barbi F."/>
            <person name="Kohler A."/>
            <person name="Barry K."/>
            <person name="Baskaran P."/>
            <person name="Daum C."/>
            <person name="Fauchery L."/>
            <person name="Ihrmark K."/>
            <person name="Kuo A."/>
            <person name="LaButti K."/>
            <person name="Lipzen A."/>
            <person name="Morin E."/>
            <person name="Grigoriev I.V."/>
            <person name="Henrissat B."/>
            <person name="Lindahl B."/>
            <person name="Martin F."/>
        </authorList>
    </citation>
    <scope>NUCLEOTIDE SEQUENCE</scope>
    <source>
        <strain evidence="3">JB14</strain>
    </source>
</reference>
<evidence type="ECO:0000313" key="3">
    <source>
        <dbReference type="EMBL" id="KAE9401787.1"/>
    </source>
</evidence>
<dbReference type="SUPFAM" id="SSF52540">
    <property type="entry name" value="P-loop containing nucleoside triphosphate hydrolases"/>
    <property type="match status" value="1"/>
</dbReference>
<evidence type="ECO:0000256" key="1">
    <source>
        <dbReference type="ARBA" id="ARBA00022737"/>
    </source>
</evidence>
<dbReference type="AlphaFoldDB" id="A0A6A4HXV9"/>
<dbReference type="PROSITE" id="PS50837">
    <property type="entry name" value="NACHT"/>
    <property type="match status" value="1"/>
</dbReference>
<dbReference type="OrthoDB" id="163438at2759"/>
<gene>
    <name evidence="3" type="ORF">BT96DRAFT_594353</name>
</gene>
<keyword evidence="4" id="KW-1185">Reference proteome</keyword>
<keyword evidence="1" id="KW-0677">Repeat</keyword>
<dbReference type="PANTHER" id="PTHR10039:SF14">
    <property type="entry name" value="NACHT DOMAIN-CONTAINING PROTEIN"/>
    <property type="match status" value="1"/>
</dbReference>
<dbReference type="InterPro" id="IPR056884">
    <property type="entry name" value="NPHP3-like_N"/>
</dbReference>
<dbReference type="InterPro" id="IPR027417">
    <property type="entry name" value="P-loop_NTPase"/>
</dbReference>
<dbReference type="EMBL" id="ML769442">
    <property type="protein sequence ID" value="KAE9401787.1"/>
    <property type="molecule type" value="Genomic_DNA"/>
</dbReference>
<dbReference type="PANTHER" id="PTHR10039">
    <property type="entry name" value="AMELOGENIN"/>
    <property type="match status" value="1"/>
</dbReference>
<evidence type="ECO:0000259" key="2">
    <source>
        <dbReference type="PROSITE" id="PS50837"/>
    </source>
</evidence>
<proteinExistence type="predicted"/>